<reference evidence="2" key="1">
    <citation type="submission" date="2019-04" db="EMBL/GenBank/DDBJ databases">
        <title>Sequencing of skin fungus with MAO and IRED activity.</title>
        <authorList>
            <person name="Marsaioli A.J."/>
            <person name="Bonatto J.M.C."/>
            <person name="Reis Junior O."/>
        </authorList>
    </citation>
    <scope>NUCLEOTIDE SEQUENCE</scope>
    <source>
        <strain evidence="2">28M1</strain>
    </source>
</reference>
<keyword evidence="3" id="KW-1185">Reference proteome</keyword>
<dbReference type="AlphaFoldDB" id="A0A9P4WH67"/>
<organism evidence="2 3">
    <name type="scientific">Didymella heteroderae</name>
    <dbReference type="NCBI Taxonomy" id="1769908"/>
    <lineage>
        <taxon>Eukaryota</taxon>
        <taxon>Fungi</taxon>
        <taxon>Dikarya</taxon>
        <taxon>Ascomycota</taxon>
        <taxon>Pezizomycotina</taxon>
        <taxon>Dothideomycetes</taxon>
        <taxon>Pleosporomycetidae</taxon>
        <taxon>Pleosporales</taxon>
        <taxon>Pleosporineae</taxon>
        <taxon>Didymellaceae</taxon>
        <taxon>Didymella</taxon>
    </lineage>
</organism>
<feature type="transmembrane region" description="Helical" evidence="1">
    <location>
        <begin position="104"/>
        <end position="124"/>
    </location>
</feature>
<comment type="caution">
    <text evidence="2">The sequence shown here is derived from an EMBL/GenBank/DDBJ whole genome shotgun (WGS) entry which is preliminary data.</text>
</comment>
<keyword evidence="1" id="KW-1133">Transmembrane helix</keyword>
<evidence type="ECO:0000256" key="1">
    <source>
        <dbReference type="SAM" id="Phobius"/>
    </source>
</evidence>
<keyword evidence="1" id="KW-0472">Membrane</keyword>
<proteinExistence type="predicted"/>
<dbReference type="EMBL" id="SWKV01000107">
    <property type="protein sequence ID" value="KAF3032225.1"/>
    <property type="molecule type" value="Genomic_DNA"/>
</dbReference>
<evidence type="ECO:0000313" key="2">
    <source>
        <dbReference type="EMBL" id="KAF3032225.1"/>
    </source>
</evidence>
<sequence length="174" mass="19523">MRSLDQDKLQLTQIIGTIKSLRKQHKSFYNSVQKETNPEDRDWLYLRVEEEFDRLDDHLHYIRANIEDVSGRAQGLIGLLFDLSGLQSARWGEKVGRQAMHESANMRAIAIVSMMFLPCTNLFSQEDQKSGPGDSGGSPLQASGQLWILPVTILTLTALTFTGCAVGDGNRRDK</sequence>
<evidence type="ECO:0000313" key="3">
    <source>
        <dbReference type="Proteomes" id="UP000758155"/>
    </source>
</evidence>
<dbReference type="Proteomes" id="UP000758155">
    <property type="component" value="Unassembled WGS sequence"/>
</dbReference>
<name>A0A9P4WH67_9PLEO</name>
<dbReference type="OrthoDB" id="2830640at2759"/>
<feature type="transmembrane region" description="Helical" evidence="1">
    <location>
        <begin position="144"/>
        <end position="166"/>
    </location>
</feature>
<accession>A0A9P4WH67</accession>
<protein>
    <submittedName>
        <fullName evidence="2">Uncharacterized protein</fullName>
    </submittedName>
</protein>
<gene>
    <name evidence="2" type="ORF">E8E12_003760</name>
</gene>
<keyword evidence="1" id="KW-0812">Transmembrane</keyword>